<gene>
    <name evidence="1" type="ORF">CCAX7_15370</name>
</gene>
<accession>A0A402CZC6</accession>
<proteinExistence type="predicted"/>
<protein>
    <submittedName>
        <fullName evidence="1">Uncharacterized protein</fullName>
    </submittedName>
</protein>
<dbReference type="KEGG" id="ccot:CCAX7_15370"/>
<evidence type="ECO:0000313" key="2">
    <source>
        <dbReference type="Proteomes" id="UP000287394"/>
    </source>
</evidence>
<sequence>MKPNNAVALIMLCCLLAAGGSIVHNYSEAHAAASGRATPPPSPFPELSRKFCSASYLECPQQEECEYMALFEQAKEEKNLYRIHALQAAHRQHLVSSKKAYAAYMTAHGHLPVFYRNRTKGNFQMLKRLCIMRPEKRLRAD</sequence>
<evidence type="ECO:0000313" key="1">
    <source>
        <dbReference type="EMBL" id="BDI29486.1"/>
    </source>
</evidence>
<dbReference type="Proteomes" id="UP000287394">
    <property type="component" value="Chromosome"/>
</dbReference>
<dbReference type="EMBL" id="AP025739">
    <property type="protein sequence ID" value="BDI29486.1"/>
    <property type="molecule type" value="Genomic_DNA"/>
</dbReference>
<dbReference type="RefSeq" id="WP_119322632.1">
    <property type="nucleotide sequence ID" value="NZ_AP025739.1"/>
</dbReference>
<dbReference type="AlphaFoldDB" id="A0A402CZC6"/>
<name>A0A402CZC6_9BACT</name>
<keyword evidence="2" id="KW-1185">Reference proteome</keyword>
<reference evidence="1 2" key="1">
    <citation type="journal article" date="2019" name="Int. J. Syst. Evol. Microbiol.">
        <title>Capsulimonas corticalis gen. nov., sp. nov., an aerobic capsulated bacterium, of a novel bacterial order, Capsulimonadales ord. nov., of the class Armatimonadia of the phylum Armatimonadetes.</title>
        <authorList>
            <person name="Li J."/>
            <person name="Kudo C."/>
            <person name="Tonouchi A."/>
        </authorList>
    </citation>
    <scope>NUCLEOTIDE SEQUENCE [LARGE SCALE GENOMIC DNA]</scope>
    <source>
        <strain evidence="1 2">AX-7</strain>
    </source>
</reference>
<organism evidence="1 2">
    <name type="scientific">Capsulimonas corticalis</name>
    <dbReference type="NCBI Taxonomy" id="2219043"/>
    <lineage>
        <taxon>Bacteria</taxon>
        <taxon>Bacillati</taxon>
        <taxon>Armatimonadota</taxon>
        <taxon>Armatimonadia</taxon>
        <taxon>Capsulimonadales</taxon>
        <taxon>Capsulimonadaceae</taxon>
        <taxon>Capsulimonas</taxon>
    </lineage>
</organism>